<accession>A0A1J4KF82</accession>
<feature type="coiled-coil region" evidence="1">
    <location>
        <begin position="25"/>
        <end position="128"/>
    </location>
</feature>
<dbReference type="RefSeq" id="XP_068362728.1">
    <property type="nucleotide sequence ID" value="XM_068501996.1"/>
</dbReference>
<evidence type="ECO:0000313" key="3">
    <source>
        <dbReference type="Proteomes" id="UP000179807"/>
    </source>
</evidence>
<reference evidence="2" key="1">
    <citation type="submission" date="2016-10" db="EMBL/GenBank/DDBJ databases">
        <authorList>
            <person name="Benchimol M."/>
            <person name="Almeida L.G."/>
            <person name="Vasconcelos A.T."/>
            <person name="Perreira-Neves A."/>
            <person name="Rosa I.A."/>
            <person name="Tasca T."/>
            <person name="Bogo M.R."/>
            <person name="de Souza W."/>
        </authorList>
    </citation>
    <scope>NUCLEOTIDE SEQUENCE [LARGE SCALE GENOMIC DNA]</scope>
    <source>
        <strain evidence="2">K</strain>
    </source>
</reference>
<keyword evidence="1" id="KW-0175">Coiled coil</keyword>
<protein>
    <submittedName>
        <fullName evidence="2">Uncharacterized protein</fullName>
    </submittedName>
</protein>
<dbReference type="EMBL" id="MLAK01000635">
    <property type="protein sequence ID" value="OHT09592.1"/>
    <property type="molecule type" value="Genomic_DNA"/>
</dbReference>
<comment type="caution">
    <text evidence="2">The sequence shown here is derived from an EMBL/GenBank/DDBJ whole genome shotgun (WGS) entry which is preliminary data.</text>
</comment>
<dbReference type="VEuPathDB" id="TrichDB:TRFO_21479"/>
<dbReference type="Proteomes" id="UP000179807">
    <property type="component" value="Unassembled WGS sequence"/>
</dbReference>
<dbReference type="GeneID" id="94836700"/>
<name>A0A1J4KF82_9EUKA</name>
<organism evidence="2 3">
    <name type="scientific">Tritrichomonas foetus</name>
    <dbReference type="NCBI Taxonomy" id="1144522"/>
    <lineage>
        <taxon>Eukaryota</taxon>
        <taxon>Metamonada</taxon>
        <taxon>Parabasalia</taxon>
        <taxon>Tritrichomonadida</taxon>
        <taxon>Tritrichomonadidae</taxon>
        <taxon>Tritrichomonas</taxon>
    </lineage>
</organism>
<dbReference type="AlphaFoldDB" id="A0A1J4KF82"/>
<proteinExistence type="predicted"/>
<gene>
    <name evidence="2" type="ORF">TRFO_21479</name>
</gene>
<sequence length="321" mass="36692">MERKSFSQSSYEQIVNLKELIAQITDESQQEINALKQKIAEYENNPITISPNSPTKNEKALLKELAKLRRVNKEENTKINTEAQKEISSLQFQIAELKNVIAQQDANNAQLTLENLSLKTKIHKLNDELSDKHVEILNYRHSFEEGASQLIQSQMKSHREIIHRLSQAQKEQSKMLEKSEKLMRELKLAREIAAHNETAVHYLANALTTISDMPQSNIPTAADLIDNPDALIDFVKEVETIIRHERNSLQKEIHETTQTLSNTLVKAQQPPLSRPVARVLTNLGAVILDVTEQMNEEHKQTMKLLESTNEIDTNLFDDSFI</sequence>
<evidence type="ECO:0000256" key="1">
    <source>
        <dbReference type="SAM" id="Coils"/>
    </source>
</evidence>
<keyword evidence="3" id="KW-1185">Reference proteome</keyword>
<evidence type="ECO:0000313" key="2">
    <source>
        <dbReference type="EMBL" id="OHT09592.1"/>
    </source>
</evidence>
<dbReference type="OrthoDB" id="10657618at2759"/>